<dbReference type="Pfam" id="PF12096">
    <property type="entry name" value="DUF3572"/>
    <property type="match status" value="1"/>
</dbReference>
<dbReference type="OrthoDB" id="7356934at2"/>
<sequence>MSKTILNQSDAENLAIEALLFLAQQPDLMNRFLSLTGIEISSIREAAGEPAFLTGVLQFFLAHEPTLMHFCEATGHKPESMNQALRFLPNGDNAYDQSM</sequence>
<accession>A0A366EA09</accession>
<evidence type="ECO:0000313" key="2">
    <source>
        <dbReference type="Proteomes" id="UP000252893"/>
    </source>
</evidence>
<comment type="caution">
    <text evidence="1">The sequence shown here is derived from an EMBL/GenBank/DDBJ whole genome shotgun (WGS) entry which is preliminary data.</text>
</comment>
<reference evidence="1 2" key="1">
    <citation type="submission" date="2018-06" db="EMBL/GenBank/DDBJ databases">
        <title>Genomic Encyclopedia of Type Strains, Phase IV (KMG-IV): sequencing the most valuable type-strain genomes for metagenomic binning, comparative biology and taxonomic classification.</title>
        <authorList>
            <person name="Goeker M."/>
        </authorList>
    </citation>
    <scope>NUCLEOTIDE SEQUENCE [LARGE SCALE GENOMIC DNA]</scope>
    <source>
        <strain evidence="1 2">DSM 25619</strain>
    </source>
</reference>
<name>A0A366EA09_9HYPH</name>
<dbReference type="RefSeq" id="WP_113943016.1">
    <property type="nucleotide sequence ID" value="NZ_JBHEEG010000005.1"/>
</dbReference>
<proteinExistence type="predicted"/>
<dbReference type="EMBL" id="QNRH01000001">
    <property type="protein sequence ID" value="RBO99147.1"/>
    <property type="molecule type" value="Genomic_DNA"/>
</dbReference>
<dbReference type="Proteomes" id="UP000252893">
    <property type="component" value="Unassembled WGS sequence"/>
</dbReference>
<keyword evidence="2" id="KW-1185">Reference proteome</keyword>
<dbReference type="InterPro" id="IPR021955">
    <property type="entry name" value="DUF3572"/>
</dbReference>
<organism evidence="1 2">
    <name type="scientific">Pseudochrobactrum asaccharolyticum</name>
    <dbReference type="NCBI Taxonomy" id="354351"/>
    <lineage>
        <taxon>Bacteria</taxon>
        <taxon>Pseudomonadati</taxon>
        <taxon>Pseudomonadota</taxon>
        <taxon>Alphaproteobacteria</taxon>
        <taxon>Hyphomicrobiales</taxon>
        <taxon>Brucellaceae</taxon>
        <taxon>Pseudochrobactrum</taxon>
    </lineage>
</organism>
<gene>
    <name evidence="1" type="ORF">DFR47_101758</name>
</gene>
<protein>
    <submittedName>
        <fullName evidence="1">Uncharacterized protein DUF3572</fullName>
    </submittedName>
</protein>
<dbReference type="AlphaFoldDB" id="A0A366EA09"/>
<evidence type="ECO:0000313" key="1">
    <source>
        <dbReference type="EMBL" id="RBO99147.1"/>
    </source>
</evidence>